<feature type="compositionally biased region" description="Basic residues" evidence="1">
    <location>
        <begin position="41"/>
        <end position="64"/>
    </location>
</feature>
<evidence type="ECO:0000256" key="1">
    <source>
        <dbReference type="SAM" id="MobiDB-lite"/>
    </source>
</evidence>
<dbReference type="EMBL" id="CADCUY010000507">
    <property type="protein sequence ID" value="CAA9429697.1"/>
    <property type="molecule type" value="Genomic_DNA"/>
</dbReference>
<gene>
    <name evidence="2" type="ORF">AVDCRST_MAG35-2509</name>
</gene>
<proteinExistence type="predicted"/>
<feature type="compositionally biased region" description="Basic and acidic residues" evidence="1">
    <location>
        <begin position="226"/>
        <end position="247"/>
    </location>
</feature>
<dbReference type="AlphaFoldDB" id="A0A6J4Q0G2"/>
<feature type="compositionally biased region" description="Gly residues" evidence="1">
    <location>
        <begin position="92"/>
        <end position="105"/>
    </location>
</feature>
<feature type="non-terminal residue" evidence="2">
    <location>
        <position position="1"/>
    </location>
</feature>
<organism evidence="2">
    <name type="scientific">uncultured Quadrisphaera sp</name>
    <dbReference type="NCBI Taxonomy" id="904978"/>
    <lineage>
        <taxon>Bacteria</taxon>
        <taxon>Bacillati</taxon>
        <taxon>Actinomycetota</taxon>
        <taxon>Actinomycetes</taxon>
        <taxon>Kineosporiales</taxon>
        <taxon>Kineosporiaceae</taxon>
        <taxon>Quadrisphaera</taxon>
        <taxon>environmental samples</taxon>
    </lineage>
</organism>
<feature type="region of interest" description="Disordered" evidence="1">
    <location>
        <begin position="199"/>
        <end position="300"/>
    </location>
</feature>
<accession>A0A6J4Q0G2</accession>
<evidence type="ECO:0000313" key="2">
    <source>
        <dbReference type="EMBL" id="CAA9429697.1"/>
    </source>
</evidence>
<feature type="compositionally biased region" description="Basic and acidic residues" evidence="1">
    <location>
        <begin position="65"/>
        <end position="80"/>
    </location>
</feature>
<feature type="compositionally biased region" description="Basic and acidic residues" evidence="1">
    <location>
        <begin position="291"/>
        <end position="300"/>
    </location>
</feature>
<reference evidence="2" key="1">
    <citation type="submission" date="2020-02" db="EMBL/GenBank/DDBJ databases">
        <authorList>
            <person name="Meier V. D."/>
        </authorList>
    </citation>
    <scope>NUCLEOTIDE SEQUENCE</scope>
    <source>
        <strain evidence="2">AVDCRST_MAG35</strain>
    </source>
</reference>
<feature type="region of interest" description="Disordered" evidence="1">
    <location>
        <begin position="1"/>
        <end position="165"/>
    </location>
</feature>
<protein>
    <submittedName>
        <fullName evidence="2">Maltodextrin ABC transporter, permease protein MdxG</fullName>
    </submittedName>
</protein>
<sequence>ARDGSRGRAAGAHRALPRRHRGAPRMAARRGPDPAAGHGAGARRLHRGGVVHAGRGRRQRPGRARRGDRGELPADVDHGRPHPRPGQQPRGLGRGGGGVRAAGGGDRLRAGPLRLPGPPDGAAQPGGAPEHPGHPAPAADLRALLLGPDLPRHHRGRHPAGADDHLPDLRAAVLDLGDGHLPARAPAGAGGGRAARRVLAGGGAAPGGHPAELAGHHRRGGLRLPPRLERRALRLGDDAPGDPDRRRGAAGLRPGPGGRRAAALRAADGLGPGLRRAGGAALPGLPALPRRWPDRRRGQV</sequence>
<feature type="non-terminal residue" evidence="2">
    <location>
        <position position="300"/>
    </location>
</feature>
<name>A0A6J4Q0G2_9ACTN</name>
<feature type="compositionally biased region" description="Low complexity" evidence="1">
    <location>
        <begin position="249"/>
        <end position="290"/>
    </location>
</feature>
<feature type="compositionally biased region" description="Low complexity" evidence="1">
    <location>
        <begin position="110"/>
        <end position="149"/>
    </location>
</feature>